<dbReference type="InterPro" id="IPR002314">
    <property type="entry name" value="aa-tRNA-synt_IIb"/>
</dbReference>
<dbReference type="InterPro" id="IPR002317">
    <property type="entry name" value="Ser-tRNA-ligase_type_1"/>
</dbReference>
<evidence type="ECO:0000259" key="8">
    <source>
        <dbReference type="PROSITE" id="PS50862"/>
    </source>
</evidence>
<keyword evidence="6" id="KW-0030">Aminoacyl-tRNA synthetase</keyword>
<evidence type="ECO:0000313" key="9">
    <source>
        <dbReference type="EMBL" id="NXY91598.1"/>
    </source>
</evidence>
<dbReference type="InterPro" id="IPR045864">
    <property type="entry name" value="aa-tRNA-synth_II/BPL/LPL"/>
</dbReference>
<evidence type="ECO:0000256" key="2">
    <source>
        <dbReference type="ARBA" id="ARBA00012840"/>
    </source>
</evidence>
<comment type="caution">
    <text evidence="9">The sequence shown here is derived from an EMBL/GenBank/DDBJ whole genome shotgun (WGS) entry which is preliminary data.</text>
</comment>
<evidence type="ECO:0000256" key="6">
    <source>
        <dbReference type="ARBA" id="ARBA00023146"/>
    </source>
</evidence>
<evidence type="ECO:0000256" key="4">
    <source>
        <dbReference type="ARBA" id="ARBA00022741"/>
    </source>
</evidence>
<evidence type="ECO:0000256" key="5">
    <source>
        <dbReference type="ARBA" id="ARBA00022840"/>
    </source>
</evidence>
<dbReference type="EC" id="6.1.1.11" evidence="2"/>
<dbReference type="Proteomes" id="UP000586704">
    <property type="component" value="Unassembled WGS sequence"/>
</dbReference>
<dbReference type="PROSITE" id="PS50862">
    <property type="entry name" value="AA_TRNA_LIGASE_II"/>
    <property type="match status" value="1"/>
</dbReference>
<evidence type="ECO:0000313" key="10">
    <source>
        <dbReference type="Proteomes" id="UP000586704"/>
    </source>
</evidence>
<dbReference type="PANTHER" id="PTHR11778">
    <property type="entry name" value="SERYL-TRNA SYNTHETASE"/>
    <property type="match status" value="1"/>
</dbReference>
<gene>
    <name evidence="9" type="primary">Sars2</name>
    <name evidence="9" type="ORF">CEYCYA_R12585</name>
</gene>
<protein>
    <recommendedName>
        <fullName evidence="2">serine--tRNA ligase</fullName>
        <ecNumber evidence="2">6.1.1.11</ecNumber>
    </recommendedName>
    <alternativeName>
        <fullName evidence="7">Seryl-tRNA synthetase</fullName>
    </alternativeName>
</protein>
<dbReference type="GO" id="GO:0006434">
    <property type="term" value="P:seryl-tRNA aminoacylation"/>
    <property type="evidence" value="ECO:0007669"/>
    <property type="project" value="InterPro"/>
</dbReference>
<feature type="non-terminal residue" evidence="9">
    <location>
        <position position="132"/>
    </location>
</feature>
<comment type="similarity">
    <text evidence="1">Belongs to the class-II aminoacyl-tRNA synthetase family. Type-1 seryl-tRNA synthetase subfamily.</text>
</comment>
<dbReference type="GO" id="GO:0005524">
    <property type="term" value="F:ATP binding"/>
    <property type="evidence" value="ECO:0007669"/>
    <property type="project" value="UniProtKB-KW"/>
</dbReference>
<dbReference type="EMBL" id="VYZU01102768">
    <property type="protein sequence ID" value="NXY91598.1"/>
    <property type="molecule type" value="Genomic_DNA"/>
</dbReference>
<organism evidence="9 10">
    <name type="scientific">Ceyx cyanopectus</name>
    <name type="common">Indigo-banded kingfisher</name>
    <dbReference type="NCBI Taxonomy" id="390723"/>
    <lineage>
        <taxon>Eukaryota</taxon>
        <taxon>Metazoa</taxon>
        <taxon>Chordata</taxon>
        <taxon>Craniata</taxon>
        <taxon>Vertebrata</taxon>
        <taxon>Euteleostomi</taxon>
        <taxon>Archelosauria</taxon>
        <taxon>Archosauria</taxon>
        <taxon>Dinosauria</taxon>
        <taxon>Saurischia</taxon>
        <taxon>Theropoda</taxon>
        <taxon>Coelurosauria</taxon>
        <taxon>Aves</taxon>
        <taxon>Neognathae</taxon>
        <taxon>Neoaves</taxon>
        <taxon>Telluraves</taxon>
        <taxon>Coraciimorphae</taxon>
        <taxon>Coraciiformes</taxon>
        <taxon>Alcedinidae</taxon>
        <taxon>Ceyx</taxon>
    </lineage>
</organism>
<feature type="domain" description="Aminoacyl-transfer RNA synthetases class-II family profile" evidence="8">
    <location>
        <begin position="11"/>
        <end position="114"/>
    </location>
</feature>
<evidence type="ECO:0000256" key="7">
    <source>
        <dbReference type="ARBA" id="ARBA00031113"/>
    </source>
</evidence>
<dbReference type="InterPro" id="IPR006195">
    <property type="entry name" value="aa-tRNA-synth_II"/>
</dbReference>
<accession>A0A7L4NS22</accession>
<sequence>SGGPKLPSLPPPRIVCSSTCYRPETDTGRDPWGLYRVHQFTKVEMFGVTAAESGGESEELLQVFLQLQKELFSELGLHFRVLEMPTEELGLPAYRKFDIEAWMPGRGKYGEVGGQICWGGGVNSPWEGGEVV</sequence>
<evidence type="ECO:0000256" key="1">
    <source>
        <dbReference type="ARBA" id="ARBA00010728"/>
    </source>
</evidence>
<dbReference type="GO" id="GO:0004828">
    <property type="term" value="F:serine-tRNA ligase activity"/>
    <property type="evidence" value="ECO:0007669"/>
    <property type="project" value="UniProtKB-EC"/>
</dbReference>
<dbReference type="AlphaFoldDB" id="A0A7L4NS22"/>
<keyword evidence="3" id="KW-0436">Ligase</keyword>
<dbReference type="PRINTS" id="PR00981">
    <property type="entry name" value="TRNASYNTHSER"/>
</dbReference>
<keyword evidence="5" id="KW-0067">ATP-binding</keyword>
<dbReference type="Gene3D" id="3.30.930.10">
    <property type="entry name" value="Bira Bifunctional Protein, Domain 2"/>
    <property type="match status" value="1"/>
</dbReference>
<dbReference type="Pfam" id="PF00587">
    <property type="entry name" value="tRNA-synt_2b"/>
    <property type="match status" value="1"/>
</dbReference>
<feature type="non-terminal residue" evidence="9">
    <location>
        <position position="1"/>
    </location>
</feature>
<proteinExistence type="inferred from homology"/>
<evidence type="ECO:0000256" key="3">
    <source>
        <dbReference type="ARBA" id="ARBA00022598"/>
    </source>
</evidence>
<reference evidence="9 10" key="1">
    <citation type="submission" date="2020-02" db="EMBL/GenBank/DDBJ databases">
        <title>Bird 10,000 Genomes (B10K) Project - Family phase.</title>
        <authorList>
            <person name="Zhang G."/>
        </authorList>
    </citation>
    <scope>NUCLEOTIDE SEQUENCE [LARGE SCALE GENOMIC DNA]</scope>
    <source>
        <strain evidence="9">B10K-DU-013-51</strain>
        <tissue evidence="9">Mixed tissue sample</tissue>
    </source>
</reference>
<name>A0A7L4NS22_9AVES</name>
<dbReference type="SUPFAM" id="SSF55681">
    <property type="entry name" value="Class II aaRS and biotin synthetases"/>
    <property type="match status" value="1"/>
</dbReference>
<keyword evidence="4" id="KW-0547">Nucleotide-binding</keyword>
<dbReference type="OrthoDB" id="10264585at2759"/>
<keyword evidence="10" id="KW-1185">Reference proteome</keyword>